<reference evidence="1" key="2">
    <citation type="submission" date="2019-01" db="UniProtKB">
        <authorList>
            <consortium name="EnsemblPlants"/>
        </authorList>
    </citation>
    <scope>IDENTIFICATION</scope>
    <source>
        <strain evidence="1">cv. Heinz 1706</strain>
    </source>
</reference>
<dbReference type="AlphaFoldDB" id="A0A3Q7FAH0"/>
<organism evidence="1">
    <name type="scientific">Solanum lycopersicum</name>
    <name type="common">Tomato</name>
    <name type="synonym">Lycopersicon esculentum</name>
    <dbReference type="NCBI Taxonomy" id="4081"/>
    <lineage>
        <taxon>Eukaryota</taxon>
        <taxon>Viridiplantae</taxon>
        <taxon>Streptophyta</taxon>
        <taxon>Embryophyta</taxon>
        <taxon>Tracheophyta</taxon>
        <taxon>Spermatophyta</taxon>
        <taxon>Magnoliopsida</taxon>
        <taxon>eudicotyledons</taxon>
        <taxon>Gunneridae</taxon>
        <taxon>Pentapetalae</taxon>
        <taxon>asterids</taxon>
        <taxon>lamiids</taxon>
        <taxon>Solanales</taxon>
        <taxon>Solanaceae</taxon>
        <taxon>Solanoideae</taxon>
        <taxon>Solaneae</taxon>
        <taxon>Solanum</taxon>
        <taxon>Solanum subgen. Lycopersicon</taxon>
    </lineage>
</organism>
<protein>
    <submittedName>
        <fullName evidence="1">Uncharacterized protein</fullName>
    </submittedName>
</protein>
<evidence type="ECO:0000313" key="1">
    <source>
        <dbReference type="EnsemblPlants" id="Solyc02g088075.1.1"/>
    </source>
</evidence>
<dbReference type="Gramene" id="Solyc02g088075.1.1">
    <property type="protein sequence ID" value="Solyc02g088075.1.1"/>
    <property type="gene ID" value="Solyc02g088075.1"/>
</dbReference>
<name>A0A3Q7FAH0_SOLLC</name>
<reference evidence="1" key="1">
    <citation type="journal article" date="2012" name="Nature">
        <title>The tomato genome sequence provides insights into fleshy fruit evolution.</title>
        <authorList>
            <consortium name="Tomato Genome Consortium"/>
        </authorList>
    </citation>
    <scope>NUCLEOTIDE SEQUENCE [LARGE SCALE GENOMIC DNA]</scope>
    <source>
        <strain evidence="1">cv. Heinz 1706</strain>
    </source>
</reference>
<proteinExistence type="predicted"/>
<dbReference type="Proteomes" id="UP000004994">
    <property type="component" value="Chromosome 2"/>
</dbReference>
<accession>A0A3Q7FAH0</accession>
<keyword evidence="2" id="KW-1185">Reference proteome</keyword>
<dbReference type="InParanoid" id="A0A3Q7FAH0"/>
<sequence length="92" mass="10185">MLQNGGGKTGVIQLNMLHNCLPLAFPLDHLNAYLVPFQKLKEAIVQLLVVVYATINGTALRGEKCSTVPPTLVRAWRVKLKHGDVPIQDNKR</sequence>
<dbReference type="EnsemblPlants" id="Solyc02g088075.1.1">
    <property type="protein sequence ID" value="Solyc02g088075.1.1"/>
    <property type="gene ID" value="Solyc02g088075.1"/>
</dbReference>
<evidence type="ECO:0000313" key="2">
    <source>
        <dbReference type="Proteomes" id="UP000004994"/>
    </source>
</evidence>